<evidence type="ECO:0000256" key="2">
    <source>
        <dbReference type="SAM" id="SignalP"/>
    </source>
</evidence>
<gene>
    <name evidence="3" type="ORF">ACG04R_20800</name>
</gene>
<protein>
    <submittedName>
        <fullName evidence="3">Uncharacterized protein</fullName>
    </submittedName>
</protein>
<evidence type="ECO:0000256" key="1">
    <source>
        <dbReference type="SAM" id="MobiDB-lite"/>
    </source>
</evidence>
<feature type="chain" id="PRO_5045773683" evidence="2">
    <location>
        <begin position="24"/>
        <end position="99"/>
    </location>
</feature>
<evidence type="ECO:0000313" key="3">
    <source>
        <dbReference type="EMBL" id="MFG6489138.1"/>
    </source>
</evidence>
<dbReference type="Proteomes" id="UP001606134">
    <property type="component" value="Unassembled WGS sequence"/>
</dbReference>
<feature type="region of interest" description="Disordered" evidence="1">
    <location>
        <begin position="76"/>
        <end position="99"/>
    </location>
</feature>
<proteinExistence type="predicted"/>
<keyword evidence="2" id="KW-0732">Signal</keyword>
<organism evidence="3 4">
    <name type="scientific">Pelomonas candidula</name>
    <dbReference type="NCBI Taxonomy" id="3299025"/>
    <lineage>
        <taxon>Bacteria</taxon>
        <taxon>Pseudomonadati</taxon>
        <taxon>Pseudomonadota</taxon>
        <taxon>Betaproteobacteria</taxon>
        <taxon>Burkholderiales</taxon>
        <taxon>Sphaerotilaceae</taxon>
        <taxon>Roseateles</taxon>
    </lineage>
</organism>
<feature type="signal peptide" evidence="2">
    <location>
        <begin position="1"/>
        <end position="23"/>
    </location>
</feature>
<name>A0ABW7HHJ1_9BURK</name>
<dbReference type="RefSeq" id="WP_394415378.1">
    <property type="nucleotide sequence ID" value="NZ_JBIGIC010000011.1"/>
</dbReference>
<evidence type="ECO:0000313" key="4">
    <source>
        <dbReference type="Proteomes" id="UP001606134"/>
    </source>
</evidence>
<comment type="caution">
    <text evidence="3">The sequence shown here is derived from an EMBL/GenBank/DDBJ whole genome shotgun (WGS) entry which is preliminary data.</text>
</comment>
<sequence length="99" mass="10354">MNSPYRWIASTLLAVALVLVAVAAPAFTDSNADLKEVAADRTARVVVLAKAQPPRPVAWVPQATAKQLDGFKPVLPPEHGIAAGHPPAQQTLAQADAAR</sequence>
<reference evidence="3 4" key="1">
    <citation type="submission" date="2024-08" db="EMBL/GenBank/DDBJ databases">
        <authorList>
            <person name="Lu H."/>
        </authorList>
    </citation>
    <scope>NUCLEOTIDE SEQUENCE [LARGE SCALE GENOMIC DNA]</scope>
    <source>
        <strain evidence="3 4">BYS78W</strain>
    </source>
</reference>
<accession>A0ABW7HHJ1</accession>
<keyword evidence="4" id="KW-1185">Reference proteome</keyword>
<dbReference type="EMBL" id="JBIGIC010000011">
    <property type="protein sequence ID" value="MFG6489138.1"/>
    <property type="molecule type" value="Genomic_DNA"/>
</dbReference>